<evidence type="ECO:0000313" key="6">
    <source>
        <dbReference type="EMBL" id="MFC0214590.1"/>
    </source>
</evidence>
<evidence type="ECO:0000256" key="4">
    <source>
        <dbReference type="ARBA" id="ARBA00023163"/>
    </source>
</evidence>
<comment type="similarity">
    <text evidence="1">Belongs to the LysR transcriptional regulatory family.</text>
</comment>
<dbReference type="InterPro" id="IPR000847">
    <property type="entry name" value="LysR_HTH_N"/>
</dbReference>
<keyword evidence="7" id="KW-1185">Reference proteome</keyword>
<dbReference type="InterPro" id="IPR050950">
    <property type="entry name" value="HTH-type_LysR_regulators"/>
</dbReference>
<evidence type="ECO:0000256" key="3">
    <source>
        <dbReference type="ARBA" id="ARBA00023125"/>
    </source>
</evidence>
<dbReference type="Pfam" id="PF03466">
    <property type="entry name" value="LysR_substrate"/>
    <property type="match status" value="1"/>
</dbReference>
<proteinExistence type="inferred from homology"/>
<protein>
    <submittedName>
        <fullName evidence="6">CidABC operon transcriptional activator CidR</fullName>
    </submittedName>
</protein>
<dbReference type="CDD" id="cd08438">
    <property type="entry name" value="PBP2_CidR"/>
    <property type="match status" value="1"/>
</dbReference>
<comment type="caution">
    <text evidence="6">The sequence shown here is derived from an EMBL/GenBank/DDBJ whole genome shotgun (WGS) entry which is preliminary data.</text>
</comment>
<gene>
    <name evidence="6" type="primary">cidR</name>
    <name evidence="6" type="ORF">ACFFK0_19385</name>
</gene>
<dbReference type="InterPro" id="IPR005119">
    <property type="entry name" value="LysR_subst-bd"/>
</dbReference>
<organism evidence="6 7">
    <name type="scientific">Paenibacillus chartarius</name>
    <dbReference type="NCBI Taxonomy" id="747481"/>
    <lineage>
        <taxon>Bacteria</taxon>
        <taxon>Bacillati</taxon>
        <taxon>Bacillota</taxon>
        <taxon>Bacilli</taxon>
        <taxon>Bacillales</taxon>
        <taxon>Paenibacillaceae</taxon>
        <taxon>Paenibacillus</taxon>
    </lineage>
</organism>
<sequence length="295" mass="33229">MDIRHLQYVLEVARCKSFTKAADALHISQPTISKMIRNLENELSIEVFSRNGKQVELTDSGQVIAMHAAHILHSFDNLTSELNDLTQLKRGRIRIGLPPMVGARFFPKIMSEFRKMYPGIDMEMVEDGAKTTEAAVESGRLDVGAVLLPTKDDVFHSFPIVSEQLKAVIHPSHPLADRDSIALSELAEETFISFREDFALHDRIIAACQEAGFQPRVQYESSQWDFISEMVAAGLGIAMLPETICAKLDTERVRTVSLADPVIPWQLAMIWRKEGYLSFAAREWIRFTRGILEAT</sequence>
<dbReference type="SUPFAM" id="SSF46785">
    <property type="entry name" value="Winged helix' DNA-binding domain"/>
    <property type="match status" value="1"/>
</dbReference>
<keyword evidence="4" id="KW-0804">Transcription</keyword>
<evidence type="ECO:0000313" key="7">
    <source>
        <dbReference type="Proteomes" id="UP001589776"/>
    </source>
</evidence>
<dbReference type="PROSITE" id="PS50931">
    <property type="entry name" value="HTH_LYSR"/>
    <property type="match status" value="1"/>
</dbReference>
<evidence type="ECO:0000256" key="1">
    <source>
        <dbReference type="ARBA" id="ARBA00009437"/>
    </source>
</evidence>
<dbReference type="EMBL" id="JBHLWN010000076">
    <property type="protein sequence ID" value="MFC0214590.1"/>
    <property type="molecule type" value="Genomic_DNA"/>
</dbReference>
<dbReference type="Gene3D" id="3.40.190.290">
    <property type="match status" value="1"/>
</dbReference>
<dbReference type="Proteomes" id="UP001589776">
    <property type="component" value="Unassembled WGS sequence"/>
</dbReference>
<dbReference type="RefSeq" id="WP_377471980.1">
    <property type="nucleotide sequence ID" value="NZ_JBHLWN010000076.1"/>
</dbReference>
<dbReference type="PANTHER" id="PTHR30419:SF8">
    <property type="entry name" value="NITROGEN ASSIMILATION TRANSCRIPTIONAL ACTIVATOR-RELATED"/>
    <property type="match status" value="1"/>
</dbReference>
<dbReference type="SUPFAM" id="SSF53850">
    <property type="entry name" value="Periplasmic binding protein-like II"/>
    <property type="match status" value="1"/>
</dbReference>
<dbReference type="InterPro" id="IPR036388">
    <property type="entry name" value="WH-like_DNA-bd_sf"/>
</dbReference>
<accession>A0ABV6DPL9</accession>
<dbReference type="NCBIfam" id="NF047520">
    <property type="entry name" value="trans_act_CidR"/>
    <property type="match status" value="1"/>
</dbReference>
<dbReference type="Gene3D" id="1.10.10.10">
    <property type="entry name" value="Winged helix-like DNA-binding domain superfamily/Winged helix DNA-binding domain"/>
    <property type="match status" value="1"/>
</dbReference>
<name>A0ABV6DPL9_9BACL</name>
<dbReference type="PANTHER" id="PTHR30419">
    <property type="entry name" value="HTH-TYPE TRANSCRIPTIONAL REGULATOR YBHD"/>
    <property type="match status" value="1"/>
</dbReference>
<dbReference type="PRINTS" id="PR00039">
    <property type="entry name" value="HTHLYSR"/>
</dbReference>
<keyword evidence="3" id="KW-0238">DNA-binding</keyword>
<dbReference type="InterPro" id="IPR036390">
    <property type="entry name" value="WH_DNA-bd_sf"/>
</dbReference>
<reference evidence="6 7" key="1">
    <citation type="submission" date="2024-09" db="EMBL/GenBank/DDBJ databases">
        <authorList>
            <person name="Sun Q."/>
            <person name="Mori K."/>
        </authorList>
    </citation>
    <scope>NUCLEOTIDE SEQUENCE [LARGE SCALE GENOMIC DNA]</scope>
    <source>
        <strain evidence="6 7">CCM 7759</strain>
    </source>
</reference>
<keyword evidence="2" id="KW-0805">Transcription regulation</keyword>
<dbReference type="Pfam" id="PF00126">
    <property type="entry name" value="HTH_1"/>
    <property type="match status" value="1"/>
</dbReference>
<feature type="domain" description="HTH lysR-type" evidence="5">
    <location>
        <begin position="1"/>
        <end position="58"/>
    </location>
</feature>
<evidence type="ECO:0000256" key="2">
    <source>
        <dbReference type="ARBA" id="ARBA00023015"/>
    </source>
</evidence>
<evidence type="ECO:0000259" key="5">
    <source>
        <dbReference type="PROSITE" id="PS50931"/>
    </source>
</evidence>